<feature type="transmembrane region" description="Helical" evidence="1">
    <location>
        <begin position="226"/>
        <end position="243"/>
    </location>
</feature>
<feature type="transmembrane region" description="Helical" evidence="1">
    <location>
        <begin position="98"/>
        <end position="116"/>
    </location>
</feature>
<dbReference type="AlphaFoldDB" id="A0A5P9NI81"/>
<keyword evidence="3" id="KW-1185">Reference proteome</keyword>
<dbReference type="InterPro" id="IPR007163">
    <property type="entry name" value="VCA0040-like"/>
</dbReference>
<protein>
    <submittedName>
        <fullName evidence="2">DUF368 domain-containing protein</fullName>
    </submittedName>
</protein>
<accession>A0A5P9NI81</accession>
<organism evidence="2 3">
    <name type="scientific">Halioglobus maricola</name>
    <dbReference type="NCBI Taxonomy" id="2601894"/>
    <lineage>
        <taxon>Bacteria</taxon>
        <taxon>Pseudomonadati</taxon>
        <taxon>Pseudomonadota</taxon>
        <taxon>Gammaproteobacteria</taxon>
        <taxon>Cellvibrionales</taxon>
        <taxon>Halieaceae</taxon>
        <taxon>Halioglobus</taxon>
    </lineage>
</organism>
<evidence type="ECO:0000256" key="1">
    <source>
        <dbReference type="SAM" id="Phobius"/>
    </source>
</evidence>
<dbReference type="PANTHER" id="PTHR37308">
    <property type="entry name" value="INTEGRAL MEMBRANE PROTEIN"/>
    <property type="match status" value="1"/>
</dbReference>
<feature type="transmembrane region" description="Helical" evidence="1">
    <location>
        <begin position="279"/>
        <end position="297"/>
    </location>
</feature>
<feature type="transmembrane region" description="Helical" evidence="1">
    <location>
        <begin position="153"/>
        <end position="181"/>
    </location>
</feature>
<evidence type="ECO:0000313" key="2">
    <source>
        <dbReference type="EMBL" id="QFU75530.1"/>
    </source>
</evidence>
<keyword evidence="1" id="KW-1133">Transmembrane helix</keyword>
<proteinExistence type="predicted"/>
<reference evidence="2 3" key="1">
    <citation type="submission" date="2019-02" db="EMBL/GenBank/DDBJ databases">
        <authorList>
            <person name="Li S.-H."/>
        </authorList>
    </citation>
    <scope>NUCLEOTIDE SEQUENCE [LARGE SCALE GENOMIC DNA]</scope>
    <source>
        <strain evidence="2 3">IMCC14385</strain>
    </source>
</reference>
<dbReference type="Proteomes" id="UP000326287">
    <property type="component" value="Chromosome"/>
</dbReference>
<gene>
    <name evidence="2" type="ORF">EY643_07615</name>
</gene>
<dbReference type="KEGG" id="halc:EY643_07615"/>
<keyword evidence="1" id="KW-0472">Membrane</keyword>
<evidence type="ECO:0000313" key="3">
    <source>
        <dbReference type="Proteomes" id="UP000326287"/>
    </source>
</evidence>
<feature type="transmembrane region" description="Helical" evidence="1">
    <location>
        <begin position="12"/>
        <end position="34"/>
    </location>
</feature>
<dbReference type="PANTHER" id="PTHR37308:SF1">
    <property type="entry name" value="POLYPRENYL-PHOSPHATE TRANSPORTER"/>
    <property type="match status" value="1"/>
</dbReference>
<feature type="transmembrane region" description="Helical" evidence="1">
    <location>
        <begin position="193"/>
        <end position="214"/>
    </location>
</feature>
<dbReference type="EMBL" id="CP036422">
    <property type="protein sequence ID" value="QFU75530.1"/>
    <property type="molecule type" value="Genomic_DNA"/>
</dbReference>
<feature type="transmembrane region" description="Helical" evidence="1">
    <location>
        <begin position="122"/>
        <end position="141"/>
    </location>
</feature>
<keyword evidence="1" id="KW-0812">Transmembrane</keyword>
<dbReference type="RefSeq" id="WP_152661637.1">
    <property type="nucleotide sequence ID" value="NZ_CP036422.1"/>
</dbReference>
<sequence>MTSLGIYLRGVLMGAADIVPGVSGGTMAFITGIYDRLLGSIRSVDIAFVRKVLALDIRGAWEHVNGGFLLALLLGIATSIVTLSRVISWVLEHHPVPLWAFFFGLILASSLVLVRHVPAWNVARLVCLFTGIAVAATIALAPMINLDIGLPGVFFAGFLAICAMILPGISGSFILVLLGMYGPTLLAVKEFDVSYLLVLIAGAVCGLLVFSRLLHWLLQRFHDGTMALLTGFLFGSLLVVWPWKRVLLWVDSSSGSLKPAQQAPVLPDAFLVHTGTEPQVGLCIAMMVVGFTLVWFVERRWGQEAGASP</sequence>
<name>A0A5P9NI81_9GAMM</name>
<dbReference type="Pfam" id="PF04018">
    <property type="entry name" value="VCA0040-like"/>
    <property type="match status" value="1"/>
</dbReference>
<dbReference type="OrthoDB" id="9793746at2"/>
<feature type="transmembrane region" description="Helical" evidence="1">
    <location>
        <begin position="68"/>
        <end position="91"/>
    </location>
</feature>